<dbReference type="Pfam" id="PF05977">
    <property type="entry name" value="MFS_3"/>
    <property type="match status" value="1"/>
</dbReference>
<dbReference type="InterPro" id="IPR010290">
    <property type="entry name" value="TM_effector"/>
</dbReference>
<feature type="transmembrane region" description="Helical" evidence="7">
    <location>
        <begin position="365"/>
        <end position="388"/>
    </location>
</feature>
<dbReference type="InterPro" id="IPR036259">
    <property type="entry name" value="MFS_trans_sf"/>
</dbReference>
<feature type="transmembrane region" description="Helical" evidence="7">
    <location>
        <begin position="187"/>
        <end position="209"/>
    </location>
</feature>
<keyword evidence="6 7" id="KW-0472">Membrane</keyword>
<evidence type="ECO:0000259" key="8">
    <source>
        <dbReference type="PROSITE" id="PS50850"/>
    </source>
</evidence>
<feature type="transmembrane region" description="Helical" evidence="7">
    <location>
        <begin position="37"/>
        <end position="55"/>
    </location>
</feature>
<gene>
    <name evidence="9" type="ORF">N1027_17580</name>
</gene>
<feature type="transmembrane region" description="Helical" evidence="7">
    <location>
        <begin position="279"/>
        <end position="296"/>
    </location>
</feature>
<feature type="transmembrane region" description="Helical" evidence="7">
    <location>
        <begin position="394"/>
        <end position="416"/>
    </location>
</feature>
<dbReference type="RefSeq" id="WP_259509591.1">
    <property type="nucleotide sequence ID" value="NZ_JANLCM010000002.1"/>
</dbReference>
<feature type="transmembrane region" description="Helical" evidence="7">
    <location>
        <begin position="308"/>
        <end position="325"/>
    </location>
</feature>
<keyword evidence="10" id="KW-1185">Reference proteome</keyword>
<dbReference type="PANTHER" id="PTHR23513:SF11">
    <property type="entry name" value="STAPHYLOFERRIN A TRANSPORTER"/>
    <property type="match status" value="1"/>
</dbReference>
<reference evidence="9" key="1">
    <citation type="submission" date="2022-08" db="EMBL/GenBank/DDBJ databases">
        <authorList>
            <person name="Deng Y."/>
            <person name="Han X.-F."/>
            <person name="Zhang Y.-Q."/>
        </authorList>
    </citation>
    <scope>NUCLEOTIDE SEQUENCE</scope>
    <source>
        <strain evidence="9">CPCC 205763</strain>
    </source>
</reference>
<evidence type="ECO:0000256" key="3">
    <source>
        <dbReference type="ARBA" id="ARBA00022475"/>
    </source>
</evidence>
<dbReference type="EMBL" id="JANLCM010000002">
    <property type="protein sequence ID" value="MCS5719945.1"/>
    <property type="molecule type" value="Genomic_DNA"/>
</dbReference>
<feature type="transmembrane region" description="Helical" evidence="7">
    <location>
        <begin position="242"/>
        <end position="267"/>
    </location>
</feature>
<keyword evidence="5 7" id="KW-1133">Transmembrane helix</keyword>
<name>A0ABT2GUQ4_9MICO</name>
<dbReference type="InterPro" id="IPR020846">
    <property type="entry name" value="MFS_dom"/>
</dbReference>
<comment type="subcellular location">
    <subcellularLocation>
        <location evidence="1">Cell membrane</location>
        <topology evidence="1">Multi-pass membrane protein</topology>
    </subcellularLocation>
</comment>
<accession>A0ABT2GUQ4</accession>
<evidence type="ECO:0000256" key="2">
    <source>
        <dbReference type="ARBA" id="ARBA00022448"/>
    </source>
</evidence>
<keyword evidence="2" id="KW-0813">Transport</keyword>
<feature type="transmembrane region" description="Helical" evidence="7">
    <location>
        <begin position="331"/>
        <end position="353"/>
    </location>
</feature>
<evidence type="ECO:0000256" key="4">
    <source>
        <dbReference type="ARBA" id="ARBA00022692"/>
    </source>
</evidence>
<dbReference type="PROSITE" id="PS50850">
    <property type="entry name" value="MFS"/>
    <property type="match status" value="1"/>
</dbReference>
<feature type="transmembrane region" description="Helical" evidence="7">
    <location>
        <begin position="163"/>
        <end position="181"/>
    </location>
</feature>
<dbReference type="SUPFAM" id="SSF103473">
    <property type="entry name" value="MFS general substrate transporter"/>
    <property type="match status" value="1"/>
</dbReference>
<evidence type="ECO:0000256" key="5">
    <source>
        <dbReference type="ARBA" id="ARBA00022989"/>
    </source>
</evidence>
<feature type="transmembrane region" description="Helical" evidence="7">
    <location>
        <begin position="99"/>
        <end position="118"/>
    </location>
</feature>
<keyword evidence="3" id="KW-1003">Cell membrane</keyword>
<evidence type="ECO:0000256" key="7">
    <source>
        <dbReference type="SAM" id="Phobius"/>
    </source>
</evidence>
<evidence type="ECO:0000256" key="6">
    <source>
        <dbReference type="ARBA" id="ARBA00023136"/>
    </source>
</evidence>
<dbReference type="CDD" id="cd06173">
    <property type="entry name" value="MFS_MefA_like"/>
    <property type="match status" value="1"/>
</dbReference>
<evidence type="ECO:0000313" key="9">
    <source>
        <dbReference type="EMBL" id="MCS5719945.1"/>
    </source>
</evidence>
<feature type="domain" description="Major facilitator superfamily (MFS) profile" evidence="8">
    <location>
        <begin position="27"/>
        <end position="419"/>
    </location>
</feature>
<evidence type="ECO:0000313" key="10">
    <source>
        <dbReference type="Proteomes" id="UP001165584"/>
    </source>
</evidence>
<dbReference type="PANTHER" id="PTHR23513">
    <property type="entry name" value="INTEGRAL MEMBRANE EFFLUX PROTEIN-RELATED"/>
    <property type="match status" value="1"/>
</dbReference>
<dbReference type="Gene3D" id="1.20.1250.20">
    <property type="entry name" value="MFS general substrate transporter like domains"/>
    <property type="match status" value="1"/>
</dbReference>
<protein>
    <submittedName>
        <fullName evidence="9">MFS transporter</fullName>
    </submittedName>
</protein>
<evidence type="ECO:0000256" key="1">
    <source>
        <dbReference type="ARBA" id="ARBA00004651"/>
    </source>
</evidence>
<proteinExistence type="predicted"/>
<feature type="transmembrane region" description="Helical" evidence="7">
    <location>
        <begin position="124"/>
        <end position="142"/>
    </location>
</feature>
<dbReference type="Proteomes" id="UP001165584">
    <property type="component" value="Unassembled WGS sequence"/>
</dbReference>
<feature type="transmembrane region" description="Helical" evidence="7">
    <location>
        <begin position="67"/>
        <end position="92"/>
    </location>
</feature>
<organism evidence="9 10">
    <name type="scientific">Herbiconiux aconitum</name>
    <dbReference type="NCBI Taxonomy" id="2970913"/>
    <lineage>
        <taxon>Bacteria</taxon>
        <taxon>Bacillati</taxon>
        <taxon>Actinomycetota</taxon>
        <taxon>Actinomycetes</taxon>
        <taxon>Micrococcales</taxon>
        <taxon>Microbacteriaceae</taxon>
        <taxon>Herbiconiux</taxon>
    </lineage>
</organism>
<sequence length="439" mass="46880">MTATLNEYPKTEPITVQSSPPPWRHTLVSLSVRNYRIFALTNLVAMTAVWMQRIAQDWLVLELSGSVAAVGITVALQFAPMLVFGLVGGVIVDRYSKRVLLMITQTAAVFTSLTLAILTLTGTVQVWHIYVVAVVLGLVTVIDNPARQVFTNELVGPRYLRNAISLNSSMFQLGGLIGPAVSGALLVAVGAGWSFGINAVACALVVFALSRLRVSELFPAPVAPRAKGQLIEGVRYVRSKPAILWTIVMIAVLAVFSQNMPVILAAYASEVFNAGPGGYGLFNTLVAVGALTGALLSTRRRVVRLRTVIGLAGVYGVLQAASGWMPTEYLFGAALVLVGFGWLMFITCANALVQMSSNTAIRGRVMSLYVLVLLGGQSIGGPAMGWVVEHFGAHVGMVLSGAVPAVAAIVIGVLIARRSGLWLRLSLRRREPFVAIVRR</sequence>
<keyword evidence="4 7" id="KW-0812">Transmembrane</keyword>
<comment type="caution">
    <text evidence="9">The sequence shown here is derived from an EMBL/GenBank/DDBJ whole genome shotgun (WGS) entry which is preliminary data.</text>
</comment>